<proteinExistence type="predicted"/>
<sequence length="207" mass="22877">MPSTDQPRPERSIQAAGPARRCWISLGSNRAREASIRGGVQGLRHAFGALILSPVYETEAEGFVGDPFLNLVAGIETTLTVGEIRAILRRIEADHGRERSGEPFAPRTLDLDLLTFGDRSGEFDGYRIPRDEILCYAFVLGPLADVAPEERHPIAGQCYAVLWEQLLARLRAERLGDRQTAASRDPANEPAEHWSPLHRFTLTLVGP</sequence>
<dbReference type="EMBL" id="NHSF01000056">
    <property type="protein sequence ID" value="MBK5930674.1"/>
    <property type="molecule type" value="Genomic_DNA"/>
</dbReference>
<dbReference type="RefSeq" id="WP_201245321.1">
    <property type="nucleotide sequence ID" value="NZ_NHSF01000056.1"/>
</dbReference>
<dbReference type="InterPro" id="IPR000550">
    <property type="entry name" value="Hppk"/>
</dbReference>
<dbReference type="Pfam" id="PF01288">
    <property type="entry name" value="HPPK"/>
    <property type="match status" value="1"/>
</dbReference>
<feature type="domain" description="7,8-dihydro-6-hydroxymethylpterin-pyrophosphokinase" evidence="8">
    <location>
        <begin position="24"/>
        <end position="148"/>
    </location>
</feature>
<evidence type="ECO:0000313" key="9">
    <source>
        <dbReference type="EMBL" id="MBK5930674.1"/>
    </source>
</evidence>
<evidence type="ECO:0000259" key="8">
    <source>
        <dbReference type="Pfam" id="PF01288"/>
    </source>
</evidence>
<dbReference type="InterPro" id="IPR035907">
    <property type="entry name" value="Hppk_sf"/>
</dbReference>
<dbReference type="AlphaFoldDB" id="A0AAJ0XF68"/>
<dbReference type="CDD" id="cd00483">
    <property type="entry name" value="HPPK"/>
    <property type="match status" value="1"/>
</dbReference>
<reference evidence="9" key="2">
    <citation type="journal article" date="2020" name="Microorganisms">
        <title>Osmotic Adaptation and Compatible Solute Biosynthesis of Phototrophic Bacteria as Revealed from Genome Analyses.</title>
        <authorList>
            <person name="Imhoff J.F."/>
            <person name="Rahn T."/>
            <person name="Kunzel S."/>
            <person name="Keller A."/>
            <person name="Neulinger S.C."/>
        </authorList>
    </citation>
    <scope>NUCLEOTIDE SEQUENCE</scope>
    <source>
        <strain evidence="9">DSM 4395</strain>
    </source>
</reference>
<dbReference type="GO" id="GO:0046656">
    <property type="term" value="P:folic acid biosynthetic process"/>
    <property type="evidence" value="ECO:0007669"/>
    <property type="project" value="UniProtKB-KW"/>
</dbReference>
<keyword evidence="3" id="KW-0808">Transferase</keyword>
<dbReference type="SUPFAM" id="SSF55083">
    <property type="entry name" value="6-hydroxymethyl-7,8-dihydropterin pyrophosphokinase, HPPK"/>
    <property type="match status" value="1"/>
</dbReference>
<organism evidence="9 10">
    <name type="scientific">Halochromatium salexigens</name>
    <name type="common">Chromatium salexigens</name>
    <dbReference type="NCBI Taxonomy" id="49447"/>
    <lineage>
        <taxon>Bacteria</taxon>
        <taxon>Pseudomonadati</taxon>
        <taxon>Pseudomonadota</taxon>
        <taxon>Gammaproteobacteria</taxon>
        <taxon>Chromatiales</taxon>
        <taxon>Chromatiaceae</taxon>
        <taxon>Halochromatium</taxon>
    </lineage>
</organism>
<name>A0AAJ0XF68_HALSE</name>
<evidence type="ECO:0000256" key="7">
    <source>
        <dbReference type="ARBA" id="ARBA00022909"/>
    </source>
</evidence>
<keyword evidence="10" id="KW-1185">Reference proteome</keyword>
<evidence type="ECO:0000256" key="1">
    <source>
        <dbReference type="ARBA" id="ARBA00005051"/>
    </source>
</evidence>
<dbReference type="Gene3D" id="3.30.70.560">
    <property type="entry name" value="7,8-Dihydro-6-hydroxymethylpterin-pyrophosphokinase HPPK"/>
    <property type="match status" value="1"/>
</dbReference>
<dbReference type="PANTHER" id="PTHR43071">
    <property type="entry name" value="2-AMINO-4-HYDROXY-6-HYDROXYMETHYLDIHYDROPTERIDINE PYROPHOSPHOKINASE"/>
    <property type="match status" value="1"/>
</dbReference>
<dbReference type="GO" id="GO:0005524">
    <property type="term" value="F:ATP binding"/>
    <property type="evidence" value="ECO:0007669"/>
    <property type="project" value="UniProtKB-KW"/>
</dbReference>
<keyword evidence="4" id="KW-0547">Nucleotide-binding</keyword>
<dbReference type="GO" id="GO:0003848">
    <property type="term" value="F:2-amino-4-hydroxy-6-hydroxymethyldihydropteridine diphosphokinase activity"/>
    <property type="evidence" value="ECO:0007669"/>
    <property type="project" value="UniProtKB-EC"/>
</dbReference>
<evidence type="ECO:0000256" key="6">
    <source>
        <dbReference type="ARBA" id="ARBA00022840"/>
    </source>
</evidence>
<evidence type="ECO:0000256" key="2">
    <source>
        <dbReference type="ARBA" id="ARBA00013253"/>
    </source>
</evidence>
<dbReference type="GO" id="GO:0016301">
    <property type="term" value="F:kinase activity"/>
    <property type="evidence" value="ECO:0007669"/>
    <property type="project" value="UniProtKB-KW"/>
</dbReference>
<comment type="pathway">
    <text evidence="1">Cofactor biosynthesis; tetrahydrofolate biosynthesis; 2-amino-4-hydroxy-6-hydroxymethyl-7,8-dihydropteridine diphosphate from 7,8-dihydroneopterin triphosphate: step 4/4.</text>
</comment>
<evidence type="ECO:0000313" key="10">
    <source>
        <dbReference type="Proteomes" id="UP001296967"/>
    </source>
</evidence>
<evidence type="ECO:0000256" key="4">
    <source>
        <dbReference type="ARBA" id="ARBA00022741"/>
    </source>
</evidence>
<keyword evidence="7" id="KW-0289">Folate biosynthesis</keyword>
<comment type="caution">
    <text evidence="9">The sequence shown here is derived from an EMBL/GenBank/DDBJ whole genome shotgun (WGS) entry which is preliminary data.</text>
</comment>
<accession>A0AAJ0XF68</accession>
<dbReference type="Proteomes" id="UP001296967">
    <property type="component" value="Unassembled WGS sequence"/>
</dbReference>
<dbReference type="PANTHER" id="PTHR43071:SF2">
    <property type="entry name" value="2-AMINO-4-HYDROXY-6-HYDROXYMETHYLDIHYDROPTERIDINE PYROPHOSPHOKINASE"/>
    <property type="match status" value="1"/>
</dbReference>
<protein>
    <recommendedName>
        <fullName evidence="2">2-amino-4-hydroxy-6-hydroxymethyldihydropteridine diphosphokinase</fullName>
        <ecNumber evidence="2">2.7.6.3</ecNumber>
    </recommendedName>
</protein>
<evidence type="ECO:0000256" key="5">
    <source>
        <dbReference type="ARBA" id="ARBA00022777"/>
    </source>
</evidence>
<reference evidence="9" key="1">
    <citation type="submission" date="2017-05" db="EMBL/GenBank/DDBJ databases">
        <authorList>
            <person name="Imhoff J.F."/>
            <person name="Rahn T."/>
            <person name="Kuenzel S."/>
            <person name="Neulinger S.C."/>
        </authorList>
    </citation>
    <scope>NUCLEOTIDE SEQUENCE</scope>
    <source>
        <strain evidence="9">DSM 4395</strain>
    </source>
</reference>
<gene>
    <name evidence="9" type="ORF">CCR82_09105</name>
</gene>
<keyword evidence="5" id="KW-0418">Kinase</keyword>
<dbReference type="NCBIfam" id="TIGR01498">
    <property type="entry name" value="folK"/>
    <property type="match status" value="1"/>
</dbReference>
<dbReference type="EC" id="2.7.6.3" evidence="2"/>
<evidence type="ECO:0000256" key="3">
    <source>
        <dbReference type="ARBA" id="ARBA00022679"/>
    </source>
</evidence>
<keyword evidence="6" id="KW-0067">ATP-binding</keyword>